<name>A0A6M8SXD0_9NEIS</name>
<feature type="transmembrane region" description="Helical" evidence="1">
    <location>
        <begin position="84"/>
        <end position="106"/>
    </location>
</feature>
<keyword evidence="3" id="KW-1185">Reference proteome</keyword>
<gene>
    <name evidence="2" type="ORF">HQN60_06510</name>
</gene>
<proteinExistence type="predicted"/>
<organism evidence="2 3">
    <name type="scientific">Deefgea piscis</name>
    <dbReference type="NCBI Taxonomy" id="2739061"/>
    <lineage>
        <taxon>Bacteria</taxon>
        <taxon>Pseudomonadati</taxon>
        <taxon>Pseudomonadota</taxon>
        <taxon>Betaproteobacteria</taxon>
        <taxon>Neisseriales</taxon>
        <taxon>Chitinibacteraceae</taxon>
        <taxon>Deefgea</taxon>
    </lineage>
</organism>
<evidence type="ECO:0008006" key="4">
    <source>
        <dbReference type="Google" id="ProtNLM"/>
    </source>
</evidence>
<reference evidence="2 3" key="1">
    <citation type="submission" date="2020-05" db="EMBL/GenBank/DDBJ databases">
        <title>Complete genome sequence of Deefgea sp. D17.</title>
        <authorList>
            <person name="Bae J.-W."/>
            <person name="Han J.E."/>
        </authorList>
    </citation>
    <scope>NUCLEOTIDE SEQUENCE [LARGE SCALE GENOMIC DNA]</scope>
    <source>
        <strain evidence="2 3">D17</strain>
    </source>
</reference>
<dbReference type="EMBL" id="CP054143">
    <property type="protein sequence ID" value="QKJ66377.1"/>
    <property type="molecule type" value="Genomic_DNA"/>
</dbReference>
<evidence type="ECO:0000256" key="1">
    <source>
        <dbReference type="SAM" id="Phobius"/>
    </source>
</evidence>
<dbReference type="AlphaFoldDB" id="A0A6M8SXD0"/>
<evidence type="ECO:0000313" key="2">
    <source>
        <dbReference type="EMBL" id="QKJ66377.1"/>
    </source>
</evidence>
<accession>A0A6M8SXD0</accession>
<keyword evidence="1" id="KW-0472">Membrane</keyword>
<protein>
    <recommendedName>
        <fullName evidence="4">DUF2946 domain-containing protein</fullName>
    </recommendedName>
</protein>
<dbReference type="Proteomes" id="UP000504844">
    <property type="component" value="Chromosome"/>
</dbReference>
<keyword evidence="1" id="KW-0812">Transmembrane</keyword>
<sequence>MLASRGFRLSGLTLALFAVLAMLLMSMVHRPPMQDFARPALCSSVFKTSDLPVDSAPAAPVSNICKICLLAASANAACPPKVAILLPFVAFFVATLPRVLAVIHVVSVDFLRPPSHAPPSVLSI</sequence>
<dbReference type="KEGG" id="dee:HQN60_06510"/>
<evidence type="ECO:0000313" key="3">
    <source>
        <dbReference type="Proteomes" id="UP000504844"/>
    </source>
</evidence>
<keyword evidence="1" id="KW-1133">Transmembrane helix</keyword>
<dbReference type="RefSeq" id="WP_173532881.1">
    <property type="nucleotide sequence ID" value="NZ_CP054143.1"/>
</dbReference>